<accession>A0ABN7WMV1</accession>
<sequence>VGKMDISSDSDCGNQNEGEGEEEARGPSHLNSILWVNKIITIDSRQVFPSFTSTPVVHIGDITNAMPRQFFERFIPVDFIISIVIPSTNRCACECEKGWHDLT</sequence>
<reference evidence="2 3" key="1">
    <citation type="submission" date="2021-06" db="EMBL/GenBank/DDBJ databases">
        <authorList>
            <person name="Kallberg Y."/>
            <person name="Tangrot J."/>
            <person name="Rosling A."/>
        </authorList>
    </citation>
    <scope>NUCLEOTIDE SEQUENCE [LARGE SCALE GENOMIC DNA]</scope>
    <source>
        <strain evidence="2 3">120-4 pot B 10/14</strain>
    </source>
</reference>
<keyword evidence="3" id="KW-1185">Reference proteome</keyword>
<feature type="non-terminal residue" evidence="2">
    <location>
        <position position="1"/>
    </location>
</feature>
<evidence type="ECO:0000313" key="3">
    <source>
        <dbReference type="Proteomes" id="UP000789901"/>
    </source>
</evidence>
<protein>
    <submittedName>
        <fullName evidence="2">21687_t:CDS:1</fullName>
    </submittedName>
</protein>
<feature type="region of interest" description="Disordered" evidence="1">
    <location>
        <begin position="1"/>
        <end position="27"/>
    </location>
</feature>
<organism evidence="2 3">
    <name type="scientific">Gigaspora margarita</name>
    <dbReference type="NCBI Taxonomy" id="4874"/>
    <lineage>
        <taxon>Eukaryota</taxon>
        <taxon>Fungi</taxon>
        <taxon>Fungi incertae sedis</taxon>
        <taxon>Mucoromycota</taxon>
        <taxon>Glomeromycotina</taxon>
        <taxon>Glomeromycetes</taxon>
        <taxon>Diversisporales</taxon>
        <taxon>Gigasporaceae</taxon>
        <taxon>Gigaspora</taxon>
    </lineage>
</organism>
<evidence type="ECO:0000313" key="2">
    <source>
        <dbReference type="EMBL" id="CAG8835349.1"/>
    </source>
</evidence>
<dbReference type="Proteomes" id="UP000789901">
    <property type="component" value="Unassembled WGS sequence"/>
</dbReference>
<name>A0ABN7WMV1_GIGMA</name>
<proteinExistence type="predicted"/>
<gene>
    <name evidence="2" type="ORF">GMARGA_LOCUS32522</name>
</gene>
<evidence type="ECO:0000256" key="1">
    <source>
        <dbReference type="SAM" id="MobiDB-lite"/>
    </source>
</evidence>
<feature type="compositionally biased region" description="Polar residues" evidence="1">
    <location>
        <begin position="7"/>
        <end position="16"/>
    </location>
</feature>
<comment type="caution">
    <text evidence="2">The sequence shown here is derived from an EMBL/GenBank/DDBJ whole genome shotgun (WGS) entry which is preliminary data.</text>
</comment>
<dbReference type="EMBL" id="CAJVQB010051271">
    <property type="protein sequence ID" value="CAG8835349.1"/>
    <property type="molecule type" value="Genomic_DNA"/>
</dbReference>